<dbReference type="eggNOG" id="COG2976">
    <property type="taxonomic scope" value="Bacteria"/>
</dbReference>
<dbReference type="Proteomes" id="UP000001366">
    <property type="component" value="Chromosome"/>
</dbReference>
<proteinExistence type="predicted"/>
<evidence type="ECO:0000256" key="1">
    <source>
        <dbReference type="SAM" id="Phobius"/>
    </source>
</evidence>
<name>C0QUE8_PERMH</name>
<dbReference type="PaxDb" id="123214-PERMA_0524"/>
<dbReference type="Pfam" id="PF09976">
    <property type="entry name" value="TPR_21"/>
    <property type="match status" value="1"/>
</dbReference>
<feature type="transmembrane region" description="Helical" evidence="1">
    <location>
        <begin position="47"/>
        <end position="66"/>
    </location>
</feature>
<accession>C0QUE8</accession>
<evidence type="ECO:0000313" key="4">
    <source>
        <dbReference type="Proteomes" id="UP000001366"/>
    </source>
</evidence>
<protein>
    <recommendedName>
        <fullName evidence="2">Ancillary SecYEG translocon subunit/Cell division coordinator CpoB TPR domain-containing protein</fullName>
    </recommendedName>
</protein>
<dbReference type="AlphaFoldDB" id="C0QUE8"/>
<dbReference type="STRING" id="123214.PERMA_0524"/>
<keyword evidence="1" id="KW-0472">Membrane</keyword>
<evidence type="ECO:0000259" key="2">
    <source>
        <dbReference type="Pfam" id="PF09976"/>
    </source>
</evidence>
<dbReference type="KEGG" id="pmx:PERMA_0524"/>
<dbReference type="InterPro" id="IPR018704">
    <property type="entry name" value="SecYEG/CpoB_TPR"/>
</dbReference>
<dbReference type="OrthoDB" id="12696at2"/>
<organism evidence="3 4">
    <name type="scientific">Persephonella marina (strain DSM 14350 / EX-H1)</name>
    <dbReference type="NCBI Taxonomy" id="123214"/>
    <lineage>
        <taxon>Bacteria</taxon>
        <taxon>Pseudomonadati</taxon>
        <taxon>Aquificota</taxon>
        <taxon>Aquificia</taxon>
        <taxon>Aquificales</taxon>
        <taxon>Hydrogenothermaceae</taxon>
        <taxon>Persephonella</taxon>
    </lineage>
</organism>
<keyword evidence="4" id="KW-1185">Reference proteome</keyword>
<dbReference type="RefSeq" id="WP_012675634.1">
    <property type="nucleotide sequence ID" value="NC_012440.1"/>
</dbReference>
<feature type="domain" description="Ancillary SecYEG translocon subunit/Cell division coordinator CpoB TPR" evidence="2">
    <location>
        <begin position="43"/>
        <end position="200"/>
    </location>
</feature>
<gene>
    <name evidence="3" type="ordered locus">PERMA_0524</name>
</gene>
<keyword evidence="1" id="KW-1133">Transmembrane helix</keyword>
<dbReference type="EMBL" id="CP001230">
    <property type="protein sequence ID" value="ACO03395.1"/>
    <property type="molecule type" value="Genomic_DNA"/>
</dbReference>
<reference evidence="3 4" key="1">
    <citation type="journal article" date="2009" name="J. Bacteriol.">
        <title>Complete and draft genome sequences of six members of the Aquificales.</title>
        <authorList>
            <person name="Reysenbach A.L."/>
            <person name="Hamamura N."/>
            <person name="Podar M."/>
            <person name="Griffiths E."/>
            <person name="Ferreira S."/>
            <person name="Hochstein R."/>
            <person name="Heidelberg J."/>
            <person name="Johnson J."/>
            <person name="Mead D."/>
            <person name="Pohorille A."/>
            <person name="Sarmiento M."/>
            <person name="Schweighofer K."/>
            <person name="Seshadri R."/>
            <person name="Voytek M.A."/>
        </authorList>
    </citation>
    <scope>NUCLEOTIDE SEQUENCE [LARGE SCALE GENOMIC DNA]</scope>
    <source>
        <strain evidence="4">DSM 14350 / EX-H1</strain>
    </source>
</reference>
<dbReference type="HOGENOM" id="CLU_1309568_0_0_0"/>
<sequence>MKKRKVSLTPEQKKDIPVKEVPIKEDVDLEFEYKIYMLFDKLKKYKLFIIAGFVAFILLIIGFVYLKSEREKLLNEASGVVYDIRASYIDKKYDKADNLIKKFKERYSDTPYLKLVLAYELLIQKEKNNVSEDKIKEVEKHINSEQIRSGLKEFYAYTLHSKGKNKEALTVLDQIDQKYYNYISALLLKGFILKKEGKNPEDIFRQITELSKYNYFKKIAEENL</sequence>
<keyword evidence="1" id="KW-0812">Transmembrane</keyword>
<evidence type="ECO:0000313" key="3">
    <source>
        <dbReference type="EMBL" id="ACO03395.1"/>
    </source>
</evidence>